<dbReference type="CDD" id="cd12151">
    <property type="entry name" value="F1-ATPase_gamma"/>
    <property type="match status" value="1"/>
</dbReference>
<dbReference type="HAMAP" id="MF_00815">
    <property type="entry name" value="ATP_synth_gamma_bact"/>
    <property type="match status" value="1"/>
</dbReference>
<evidence type="ECO:0000256" key="4">
    <source>
        <dbReference type="ARBA" id="ARBA00022448"/>
    </source>
</evidence>
<dbReference type="Gene3D" id="3.40.1380.10">
    <property type="match status" value="1"/>
</dbReference>
<dbReference type="GO" id="GO:0046933">
    <property type="term" value="F:proton-transporting ATP synthase activity, rotational mechanism"/>
    <property type="evidence" value="ECO:0007669"/>
    <property type="project" value="UniProtKB-UniRule"/>
</dbReference>
<dbReference type="InterPro" id="IPR035968">
    <property type="entry name" value="ATP_synth_F1_ATPase_gsu"/>
</dbReference>
<comment type="function">
    <text evidence="1 10">Produces ATP from ADP in the presence of a proton gradient across the membrane. The gamma chain is believed to be important in regulating ATPase activity and the flow of protons through the CF(0) complex.</text>
</comment>
<keyword evidence="9 10" id="KW-0066">ATP synthesis</keyword>
<evidence type="ECO:0000256" key="3">
    <source>
        <dbReference type="ARBA" id="ARBA00007681"/>
    </source>
</evidence>
<evidence type="ECO:0000256" key="10">
    <source>
        <dbReference type="HAMAP-Rule" id="MF_00815"/>
    </source>
</evidence>
<comment type="caution">
    <text evidence="11">The sequence shown here is derived from an EMBL/GenBank/DDBJ whole genome shotgun (WGS) entry which is preliminary data.</text>
</comment>
<evidence type="ECO:0000256" key="5">
    <source>
        <dbReference type="ARBA" id="ARBA00022781"/>
    </source>
</evidence>
<reference evidence="11 12" key="1">
    <citation type="journal article" date="2016" name="Nat. Commun.">
        <title>Thousands of microbial genomes shed light on interconnected biogeochemical processes in an aquifer system.</title>
        <authorList>
            <person name="Anantharaman K."/>
            <person name="Brown C.T."/>
            <person name="Hug L.A."/>
            <person name="Sharon I."/>
            <person name="Castelle C.J."/>
            <person name="Probst A.J."/>
            <person name="Thomas B.C."/>
            <person name="Singh A."/>
            <person name="Wilkins M.J."/>
            <person name="Karaoz U."/>
            <person name="Brodie E.L."/>
            <person name="Williams K.H."/>
            <person name="Hubbard S.S."/>
            <person name="Banfield J.F."/>
        </authorList>
    </citation>
    <scope>NUCLEOTIDE SEQUENCE [LARGE SCALE GENOMIC DNA]</scope>
</reference>
<evidence type="ECO:0000256" key="2">
    <source>
        <dbReference type="ARBA" id="ARBA00004170"/>
    </source>
</evidence>
<dbReference type="AlphaFoldDB" id="A0A1G1XVK5"/>
<protein>
    <recommendedName>
        <fullName evidence="10">ATP synthase gamma chain</fullName>
    </recommendedName>
    <alternativeName>
        <fullName evidence="10">ATP synthase F1 sector gamma subunit</fullName>
    </alternativeName>
    <alternativeName>
        <fullName evidence="10">F-ATPase gamma subunit</fullName>
    </alternativeName>
</protein>
<dbReference type="InterPro" id="IPR000131">
    <property type="entry name" value="ATP_synth_F1_gsu"/>
</dbReference>
<keyword evidence="6 10" id="KW-0406">Ion transport</keyword>
<keyword evidence="7 10" id="KW-0472">Membrane</keyword>
<evidence type="ECO:0000256" key="7">
    <source>
        <dbReference type="ARBA" id="ARBA00023136"/>
    </source>
</evidence>
<sequence>MALVTRKIKRQIQSIKNTQKIAKAMELVSAAKMRKAVNAVLATRPYANLAWQVVFNLASRTNPELHPLLHQRPKIKKIGVILFSSNRGLCGVFNQQIIRKTLSYIQKESSSNATIEFITLGKKGATAVAKLNQKISADFEKPDIVSEMTEIRAVAQLAIQNYLAGQYDKVVLIYTDFISSLKQETQIKQLLPLKAEPESGLGQVGPQEKQAQTNWSYQYLFEPTPNFILKTFLPRLIEIQVYQAILESNASEHSARMVAMKNASEAASDLIADLTLTFNKARQAGITQEISEISVSKAALEE</sequence>
<evidence type="ECO:0000313" key="12">
    <source>
        <dbReference type="Proteomes" id="UP000176241"/>
    </source>
</evidence>
<comment type="subunit">
    <text evidence="10">F-type ATPases have 2 components, CF(1) - the catalytic core - and CF(0) - the membrane proton channel. CF(1) has five subunits: alpha(3), beta(3), gamma(1), delta(1), epsilon(1). CF(0) has three main subunits: a, b and c.</text>
</comment>
<evidence type="ECO:0000256" key="9">
    <source>
        <dbReference type="ARBA" id="ARBA00023310"/>
    </source>
</evidence>
<evidence type="ECO:0000256" key="6">
    <source>
        <dbReference type="ARBA" id="ARBA00023065"/>
    </source>
</evidence>
<keyword evidence="10" id="KW-1003">Cell membrane</keyword>
<keyword evidence="5 10" id="KW-0375">Hydrogen ion transport</keyword>
<dbReference type="GO" id="GO:0005886">
    <property type="term" value="C:plasma membrane"/>
    <property type="evidence" value="ECO:0007669"/>
    <property type="project" value="UniProtKB-SubCell"/>
</dbReference>
<evidence type="ECO:0000256" key="1">
    <source>
        <dbReference type="ARBA" id="ARBA00003456"/>
    </source>
</evidence>
<keyword evidence="8 10" id="KW-0139">CF(1)</keyword>
<evidence type="ECO:0000256" key="8">
    <source>
        <dbReference type="ARBA" id="ARBA00023196"/>
    </source>
</evidence>
<dbReference type="STRING" id="1797533.A2731_02795"/>
<proteinExistence type="inferred from homology"/>
<dbReference type="GO" id="GO:0005524">
    <property type="term" value="F:ATP binding"/>
    <property type="evidence" value="ECO:0007669"/>
    <property type="project" value="UniProtKB-UniRule"/>
</dbReference>
<dbReference type="Proteomes" id="UP000176241">
    <property type="component" value="Unassembled WGS sequence"/>
</dbReference>
<name>A0A1G1XVK5_9BACT</name>
<dbReference type="EMBL" id="MHIC01000034">
    <property type="protein sequence ID" value="OGY44103.1"/>
    <property type="molecule type" value="Genomic_DNA"/>
</dbReference>
<dbReference type="NCBIfam" id="TIGR01146">
    <property type="entry name" value="ATPsyn_F1gamma"/>
    <property type="match status" value="1"/>
</dbReference>
<dbReference type="GO" id="GO:0042777">
    <property type="term" value="P:proton motive force-driven plasma membrane ATP synthesis"/>
    <property type="evidence" value="ECO:0007669"/>
    <property type="project" value="UniProtKB-UniRule"/>
</dbReference>
<dbReference type="PRINTS" id="PR00126">
    <property type="entry name" value="ATPASEGAMMA"/>
</dbReference>
<comment type="similarity">
    <text evidence="3 10">Belongs to the ATPase gamma chain family.</text>
</comment>
<dbReference type="PANTHER" id="PTHR11693:SF22">
    <property type="entry name" value="ATP SYNTHASE SUBUNIT GAMMA, MITOCHONDRIAL"/>
    <property type="match status" value="1"/>
</dbReference>
<dbReference type="Gene3D" id="1.10.287.80">
    <property type="entry name" value="ATP synthase, gamma subunit, helix hairpin domain"/>
    <property type="match status" value="2"/>
</dbReference>
<accession>A0A1G1XVK5</accession>
<dbReference type="Pfam" id="PF00231">
    <property type="entry name" value="ATP-synt"/>
    <property type="match status" value="1"/>
</dbReference>
<dbReference type="GO" id="GO:0045259">
    <property type="term" value="C:proton-transporting ATP synthase complex"/>
    <property type="evidence" value="ECO:0007669"/>
    <property type="project" value="UniProtKB-KW"/>
</dbReference>
<comment type="subcellular location">
    <subcellularLocation>
        <location evidence="10">Cell membrane</location>
        <topology evidence="10">Peripheral membrane protein</topology>
    </subcellularLocation>
    <subcellularLocation>
        <location evidence="2">Membrane</location>
        <topology evidence="2">Peripheral membrane protein</topology>
    </subcellularLocation>
</comment>
<gene>
    <name evidence="10" type="primary">atpG</name>
    <name evidence="11" type="ORF">A2731_02795</name>
</gene>
<evidence type="ECO:0000313" key="11">
    <source>
        <dbReference type="EMBL" id="OGY44103.1"/>
    </source>
</evidence>
<dbReference type="SUPFAM" id="SSF52943">
    <property type="entry name" value="ATP synthase (F1-ATPase), gamma subunit"/>
    <property type="match status" value="1"/>
</dbReference>
<organism evidence="11 12">
    <name type="scientific">Candidatus Buchananbacteria bacterium RIFCSPHIGHO2_01_FULL_39_8</name>
    <dbReference type="NCBI Taxonomy" id="1797533"/>
    <lineage>
        <taxon>Bacteria</taxon>
        <taxon>Candidatus Buchananiibacteriota</taxon>
    </lineage>
</organism>
<keyword evidence="4 10" id="KW-0813">Transport</keyword>
<dbReference type="PANTHER" id="PTHR11693">
    <property type="entry name" value="ATP SYNTHASE GAMMA CHAIN"/>
    <property type="match status" value="1"/>
</dbReference>